<evidence type="ECO:0000313" key="2">
    <source>
        <dbReference type="Proteomes" id="UP000238392"/>
    </source>
</evidence>
<name>A0A2T0X5X5_9RHOB</name>
<protein>
    <submittedName>
        <fullName evidence="1">Uncharacterized protein</fullName>
    </submittedName>
</protein>
<proteinExistence type="predicted"/>
<comment type="caution">
    <text evidence="1">The sequence shown here is derived from an EMBL/GenBank/DDBJ whole genome shotgun (WGS) entry which is preliminary data.</text>
</comment>
<dbReference type="RefSeq" id="WP_106262596.1">
    <property type="nucleotide sequence ID" value="NZ_PVTQ01000001.1"/>
</dbReference>
<dbReference type="OrthoDB" id="2959414at2"/>
<reference evidence="1 2" key="1">
    <citation type="submission" date="2018-03" db="EMBL/GenBank/DDBJ databases">
        <title>Genomic Encyclopedia of Archaeal and Bacterial Type Strains, Phase II (KMG-II): from individual species to whole genera.</title>
        <authorList>
            <person name="Goeker M."/>
        </authorList>
    </citation>
    <scope>NUCLEOTIDE SEQUENCE [LARGE SCALE GENOMIC DNA]</scope>
    <source>
        <strain evidence="1 2">DSM 100212</strain>
    </source>
</reference>
<sequence length="83" mass="8697">MLHPVNTPAHTNYATLGSSFAEVLAALPGLSDAAASALPAEWNSLASLLWTLIEDEGHSTETAAHEAGVPASLVRDYRRLTGL</sequence>
<dbReference type="AlphaFoldDB" id="A0A2T0X5X5"/>
<dbReference type="Proteomes" id="UP000238392">
    <property type="component" value="Unassembled WGS sequence"/>
</dbReference>
<evidence type="ECO:0000313" key="1">
    <source>
        <dbReference type="EMBL" id="PRY94348.1"/>
    </source>
</evidence>
<organism evidence="1 2">
    <name type="scientific">Donghicola tyrosinivorans</name>
    <dbReference type="NCBI Taxonomy" id="1652492"/>
    <lineage>
        <taxon>Bacteria</taxon>
        <taxon>Pseudomonadati</taxon>
        <taxon>Pseudomonadota</taxon>
        <taxon>Alphaproteobacteria</taxon>
        <taxon>Rhodobacterales</taxon>
        <taxon>Roseobacteraceae</taxon>
        <taxon>Donghicola</taxon>
    </lineage>
</organism>
<keyword evidence="2" id="KW-1185">Reference proteome</keyword>
<accession>A0A2T0X5X5</accession>
<gene>
    <name evidence="1" type="ORF">CLV74_101487</name>
</gene>
<dbReference type="EMBL" id="PVTQ01000001">
    <property type="protein sequence ID" value="PRY94348.1"/>
    <property type="molecule type" value="Genomic_DNA"/>
</dbReference>